<sequence length="485" mass="55507">MQGLALADGLTVLCTYGFEPIFNLHYEEIGNSTSKSLLQEVHQVRFFFTAKIEEMKRLVALKFPYCVMHYCLSNLVDIFHLVSILLTTCLGLQKFLAVACPIWSKTQITIKRSAIVCVTCFLLTLTVSMPRLFVVSLSRGKEGDICLVSEPHQTIQKYVLAYYQIFYAIILVFAVVTMLISTCFIIFTLCRRKRVRGNVAASRAEKKSCILIVCVMAVFFFSEVPRIFVSATLFSTYRSNLDRTNAALHLTNTKKVQTHLECLVDFLENFNRFSYKGNLSCNSDYNEIPSWYKVTVTKELDVFLGLFNIYFTASNFRKVADLYFKDQVKQVYYEYLIDDQIDLNLLKVTETAKSFQQNAFDLAVELYCANASPNIIKTLLKRFSYLLDNCGIVKLFDPSLILGSTPYSEPMNYILNIVSGQIDITLEHLKLLTEILKFSMIIGCGSNFLIYIIMSKKLRNALKKTFRCGDNQDARADALEMQIRR</sequence>
<dbReference type="InterPro" id="IPR052954">
    <property type="entry name" value="GPCR-Ligand_Int"/>
</dbReference>
<evidence type="ECO:0000256" key="1">
    <source>
        <dbReference type="ARBA" id="ARBA00004370"/>
    </source>
</evidence>
<evidence type="ECO:0000256" key="3">
    <source>
        <dbReference type="ARBA" id="ARBA00022989"/>
    </source>
</evidence>
<dbReference type="EMBL" id="CACVKT020006394">
    <property type="protein sequence ID" value="CAC5401317.1"/>
    <property type="molecule type" value="Genomic_DNA"/>
</dbReference>
<feature type="domain" description="G-protein coupled receptors family 1 profile" evidence="6">
    <location>
        <begin position="1"/>
        <end position="229"/>
    </location>
</feature>
<feature type="transmembrane region" description="Helical" evidence="5">
    <location>
        <begin position="435"/>
        <end position="454"/>
    </location>
</feature>
<dbReference type="InterPro" id="IPR017452">
    <property type="entry name" value="GPCR_Rhodpsn_7TM"/>
</dbReference>
<organism evidence="7 8">
    <name type="scientific">Mytilus coruscus</name>
    <name type="common">Sea mussel</name>
    <dbReference type="NCBI Taxonomy" id="42192"/>
    <lineage>
        <taxon>Eukaryota</taxon>
        <taxon>Metazoa</taxon>
        <taxon>Spiralia</taxon>
        <taxon>Lophotrochozoa</taxon>
        <taxon>Mollusca</taxon>
        <taxon>Bivalvia</taxon>
        <taxon>Autobranchia</taxon>
        <taxon>Pteriomorphia</taxon>
        <taxon>Mytilida</taxon>
        <taxon>Mytiloidea</taxon>
        <taxon>Mytilidae</taxon>
        <taxon>Mytilinae</taxon>
        <taxon>Mytilus</taxon>
    </lineage>
</organism>
<dbReference type="OrthoDB" id="10389808at2759"/>
<feature type="transmembrane region" description="Helical" evidence="5">
    <location>
        <begin position="78"/>
        <end position="102"/>
    </location>
</feature>
<dbReference type="Pfam" id="PF00001">
    <property type="entry name" value="7tm_1"/>
    <property type="match status" value="1"/>
</dbReference>
<dbReference type="Gene3D" id="1.20.1070.10">
    <property type="entry name" value="Rhodopsin 7-helix transmembrane proteins"/>
    <property type="match status" value="2"/>
</dbReference>
<dbReference type="PANTHER" id="PTHR46641">
    <property type="entry name" value="FMRFAMIDE RECEPTOR-RELATED"/>
    <property type="match status" value="1"/>
</dbReference>
<evidence type="ECO:0000313" key="8">
    <source>
        <dbReference type="Proteomes" id="UP000507470"/>
    </source>
</evidence>
<keyword evidence="8" id="KW-1185">Reference proteome</keyword>
<dbReference type="SUPFAM" id="SSF81321">
    <property type="entry name" value="Family A G protein-coupled receptor-like"/>
    <property type="match status" value="2"/>
</dbReference>
<dbReference type="PROSITE" id="PS50262">
    <property type="entry name" value="G_PROTEIN_RECEP_F1_2"/>
    <property type="match status" value="1"/>
</dbReference>
<comment type="subcellular location">
    <subcellularLocation>
        <location evidence="1">Membrane</location>
    </subcellularLocation>
</comment>
<feature type="transmembrane region" description="Helical" evidence="5">
    <location>
        <begin position="165"/>
        <end position="189"/>
    </location>
</feature>
<evidence type="ECO:0000256" key="2">
    <source>
        <dbReference type="ARBA" id="ARBA00022692"/>
    </source>
</evidence>
<dbReference type="Proteomes" id="UP000507470">
    <property type="component" value="Unassembled WGS sequence"/>
</dbReference>
<keyword evidence="4 5" id="KW-0472">Membrane</keyword>
<dbReference type="PANTHER" id="PTHR46641:SF2">
    <property type="entry name" value="FMRFAMIDE RECEPTOR"/>
    <property type="match status" value="1"/>
</dbReference>
<evidence type="ECO:0000256" key="5">
    <source>
        <dbReference type="SAM" id="Phobius"/>
    </source>
</evidence>
<proteinExistence type="predicted"/>
<evidence type="ECO:0000259" key="6">
    <source>
        <dbReference type="PROSITE" id="PS50262"/>
    </source>
</evidence>
<feature type="transmembrane region" description="Helical" evidence="5">
    <location>
        <begin position="114"/>
        <end position="134"/>
    </location>
</feature>
<evidence type="ECO:0000313" key="7">
    <source>
        <dbReference type="EMBL" id="CAC5401317.1"/>
    </source>
</evidence>
<reference evidence="7 8" key="1">
    <citation type="submission" date="2020-06" db="EMBL/GenBank/DDBJ databases">
        <authorList>
            <person name="Li R."/>
            <person name="Bekaert M."/>
        </authorList>
    </citation>
    <scope>NUCLEOTIDE SEQUENCE [LARGE SCALE GENOMIC DNA]</scope>
    <source>
        <strain evidence="8">wild</strain>
    </source>
</reference>
<name>A0A6J8D104_MYTCO</name>
<dbReference type="GO" id="GO:0004930">
    <property type="term" value="F:G protein-coupled receptor activity"/>
    <property type="evidence" value="ECO:0007669"/>
    <property type="project" value="InterPro"/>
</dbReference>
<gene>
    <name evidence="7" type="ORF">MCOR_35412</name>
</gene>
<dbReference type="GO" id="GO:0016020">
    <property type="term" value="C:membrane"/>
    <property type="evidence" value="ECO:0007669"/>
    <property type="project" value="UniProtKB-SubCell"/>
</dbReference>
<protein>
    <recommendedName>
        <fullName evidence="6">G-protein coupled receptors family 1 profile domain-containing protein</fullName>
    </recommendedName>
</protein>
<evidence type="ECO:0000256" key="4">
    <source>
        <dbReference type="ARBA" id="ARBA00023136"/>
    </source>
</evidence>
<dbReference type="InterPro" id="IPR000276">
    <property type="entry name" value="GPCR_Rhodpsn"/>
</dbReference>
<accession>A0A6J8D104</accession>
<dbReference type="AlphaFoldDB" id="A0A6J8D104"/>
<feature type="transmembrane region" description="Helical" evidence="5">
    <location>
        <begin position="209"/>
        <end position="229"/>
    </location>
</feature>
<keyword evidence="2 5" id="KW-0812">Transmembrane</keyword>
<keyword evidence="3 5" id="KW-1133">Transmembrane helix</keyword>